<organism evidence="1 2">
    <name type="scientific">Mycteria americana</name>
    <name type="common">Wood stork</name>
    <dbReference type="NCBI Taxonomy" id="33587"/>
    <lineage>
        <taxon>Eukaryota</taxon>
        <taxon>Metazoa</taxon>
        <taxon>Chordata</taxon>
        <taxon>Craniata</taxon>
        <taxon>Vertebrata</taxon>
        <taxon>Euteleostomi</taxon>
        <taxon>Archelosauria</taxon>
        <taxon>Archosauria</taxon>
        <taxon>Dinosauria</taxon>
        <taxon>Saurischia</taxon>
        <taxon>Theropoda</taxon>
        <taxon>Coelurosauria</taxon>
        <taxon>Aves</taxon>
        <taxon>Neognathae</taxon>
        <taxon>Neoaves</taxon>
        <taxon>Aequornithes</taxon>
        <taxon>Ciconiiformes</taxon>
        <taxon>Ciconiidae</taxon>
        <taxon>Mycteria</taxon>
    </lineage>
</organism>
<keyword evidence="2" id="KW-1185">Reference proteome</keyword>
<dbReference type="Proteomes" id="UP001333110">
    <property type="component" value="Unassembled WGS sequence"/>
</dbReference>
<dbReference type="AlphaFoldDB" id="A0AAN7NI99"/>
<proteinExistence type="predicted"/>
<dbReference type="EMBL" id="JAUNZN010000009">
    <property type="protein sequence ID" value="KAK4816562.1"/>
    <property type="molecule type" value="Genomic_DNA"/>
</dbReference>
<gene>
    <name evidence="1" type="ORF">QYF61_017952</name>
</gene>
<protein>
    <recommendedName>
        <fullName evidence="3">Reverse transcriptase domain-containing protein</fullName>
    </recommendedName>
</protein>
<name>A0AAN7NI99_MYCAM</name>
<evidence type="ECO:0000313" key="2">
    <source>
        <dbReference type="Proteomes" id="UP001333110"/>
    </source>
</evidence>
<evidence type="ECO:0008006" key="3">
    <source>
        <dbReference type="Google" id="ProtNLM"/>
    </source>
</evidence>
<comment type="caution">
    <text evidence="1">The sequence shown here is derived from an EMBL/GenBank/DDBJ whole genome shotgun (WGS) entry which is preliminary data.</text>
</comment>
<accession>A0AAN7NI99</accession>
<evidence type="ECO:0000313" key="1">
    <source>
        <dbReference type="EMBL" id="KAK4816562.1"/>
    </source>
</evidence>
<reference evidence="1 2" key="1">
    <citation type="journal article" date="2023" name="J. Hered.">
        <title>Chromosome-level genome of the wood stork (Mycteria americana) provides insight into avian chromosome evolution.</title>
        <authorList>
            <person name="Flamio R. Jr."/>
            <person name="Ramstad K.M."/>
        </authorList>
    </citation>
    <scope>NUCLEOTIDE SEQUENCE [LARGE SCALE GENOMIC DNA]</scope>
    <source>
        <strain evidence="1">JAX WOST 10</strain>
    </source>
</reference>
<sequence length="201" mass="22966">MGTDFLPGPVVTGQRVMVLNWKKYCDRLPREVVDTLSLEVFERPLLRQVEFVALRPQVKELQGLCICRDHSLSHTKQGRRHSWRPQQNRNRERLSRWGRLKAMAFGNSTKAFAPLVDLQLQNKHSALALGSVLHPVLFNIFINDLEDGSQCTRSEFADDTKLGGVTDNYFCTEYQEVETPLIPPGKKTRRFIDIISVCKAG</sequence>